<proteinExistence type="predicted"/>
<feature type="transmembrane region" description="Helical" evidence="6">
    <location>
        <begin position="12"/>
        <end position="31"/>
    </location>
</feature>
<keyword evidence="3 6" id="KW-1133">Transmembrane helix</keyword>
<dbReference type="InterPro" id="IPR050846">
    <property type="entry name" value="TLCD"/>
</dbReference>
<organism evidence="8 9">
    <name type="scientific">Conidiobolus coronatus (strain ATCC 28846 / CBS 209.66 / NRRL 28638)</name>
    <name type="common">Delacroixia coronata</name>
    <dbReference type="NCBI Taxonomy" id="796925"/>
    <lineage>
        <taxon>Eukaryota</taxon>
        <taxon>Fungi</taxon>
        <taxon>Fungi incertae sedis</taxon>
        <taxon>Zoopagomycota</taxon>
        <taxon>Entomophthoromycotina</taxon>
        <taxon>Entomophthoromycetes</taxon>
        <taxon>Entomophthorales</taxon>
        <taxon>Ancylistaceae</taxon>
        <taxon>Conidiobolus</taxon>
    </lineage>
</organism>
<evidence type="ECO:0000256" key="4">
    <source>
        <dbReference type="ARBA" id="ARBA00023136"/>
    </source>
</evidence>
<name>A0A137PIP3_CONC2</name>
<evidence type="ECO:0000313" key="9">
    <source>
        <dbReference type="Proteomes" id="UP000070444"/>
    </source>
</evidence>
<evidence type="ECO:0000259" key="7">
    <source>
        <dbReference type="PROSITE" id="PS50922"/>
    </source>
</evidence>
<keyword evidence="4 5" id="KW-0472">Membrane</keyword>
<dbReference type="GO" id="GO:0016020">
    <property type="term" value="C:membrane"/>
    <property type="evidence" value="ECO:0007669"/>
    <property type="project" value="UniProtKB-SubCell"/>
</dbReference>
<evidence type="ECO:0000256" key="5">
    <source>
        <dbReference type="PROSITE-ProRule" id="PRU00205"/>
    </source>
</evidence>
<feature type="transmembrane region" description="Helical" evidence="6">
    <location>
        <begin position="171"/>
        <end position="194"/>
    </location>
</feature>
<evidence type="ECO:0000256" key="1">
    <source>
        <dbReference type="ARBA" id="ARBA00004141"/>
    </source>
</evidence>
<dbReference type="InterPro" id="IPR006634">
    <property type="entry name" value="TLC-dom"/>
</dbReference>
<evidence type="ECO:0000256" key="6">
    <source>
        <dbReference type="SAM" id="Phobius"/>
    </source>
</evidence>
<gene>
    <name evidence="8" type="ORF">CONCODRAFT_14458</name>
</gene>
<protein>
    <recommendedName>
        <fullName evidence="7">TLC domain-containing protein</fullName>
    </recommendedName>
</protein>
<dbReference type="Pfam" id="PF03798">
    <property type="entry name" value="TRAM_LAG1_CLN8"/>
    <property type="match status" value="1"/>
</dbReference>
<dbReference type="PANTHER" id="PTHR13439:SF0">
    <property type="entry name" value="TOPOISOMERASE I DAMAGE AFFECTED PROTEIN 4"/>
    <property type="match status" value="1"/>
</dbReference>
<dbReference type="OrthoDB" id="2146047at2759"/>
<dbReference type="Proteomes" id="UP000070444">
    <property type="component" value="Unassembled WGS sequence"/>
</dbReference>
<evidence type="ECO:0000256" key="3">
    <source>
        <dbReference type="ARBA" id="ARBA00022989"/>
    </source>
</evidence>
<dbReference type="PANTHER" id="PTHR13439">
    <property type="entry name" value="CT120 PROTEIN"/>
    <property type="match status" value="1"/>
</dbReference>
<feature type="transmembrane region" description="Helical" evidence="6">
    <location>
        <begin position="111"/>
        <end position="130"/>
    </location>
</feature>
<dbReference type="EMBL" id="KQ964419">
    <property type="protein sequence ID" value="KXN74878.1"/>
    <property type="molecule type" value="Genomic_DNA"/>
</dbReference>
<feature type="domain" description="TLC" evidence="7">
    <location>
        <begin position="42"/>
        <end position="263"/>
    </location>
</feature>
<sequence length="267" mass="31038">MDTKLIYDYAYIYVIYGCIHLFSDIILTRSFSKKAIQKLSRDDRIDLGEKVSSAVNGLITGILSLYIVFYQNAFKGDIYNPYNPYMDTFFTNLVAYSLYDLTVMHFQNNDITFHIHHWCALIGSILAPIYKDGCFFPVIFGITELTVITNNFTWYLQRLGFKDTELYQNSLFLRAVVFTLIRPFCGVYAIYYAIQNPGPIPSAYPVSSIQDLTLLDKISVSWANFMNMHIVPRVLNFIFPLMFVLLNFAWTYVILSNYMKKTKTRID</sequence>
<evidence type="ECO:0000313" key="8">
    <source>
        <dbReference type="EMBL" id="KXN74878.1"/>
    </source>
</evidence>
<feature type="transmembrane region" description="Helical" evidence="6">
    <location>
        <begin position="136"/>
        <end position="156"/>
    </location>
</feature>
<comment type="subcellular location">
    <subcellularLocation>
        <location evidence="1">Membrane</location>
        <topology evidence="1">Multi-pass membrane protein</topology>
    </subcellularLocation>
</comment>
<feature type="transmembrane region" description="Helical" evidence="6">
    <location>
        <begin position="51"/>
        <end position="70"/>
    </location>
</feature>
<dbReference type="GO" id="GO:0055088">
    <property type="term" value="P:lipid homeostasis"/>
    <property type="evidence" value="ECO:0007669"/>
    <property type="project" value="TreeGrafter"/>
</dbReference>
<dbReference type="GO" id="GO:0005783">
    <property type="term" value="C:endoplasmic reticulum"/>
    <property type="evidence" value="ECO:0007669"/>
    <property type="project" value="TreeGrafter"/>
</dbReference>
<dbReference type="PROSITE" id="PS50922">
    <property type="entry name" value="TLC"/>
    <property type="match status" value="1"/>
</dbReference>
<feature type="transmembrane region" description="Helical" evidence="6">
    <location>
        <begin position="234"/>
        <end position="255"/>
    </location>
</feature>
<dbReference type="AlphaFoldDB" id="A0A137PIP3"/>
<accession>A0A137PIP3</accession>
<reference evidence="8 9" key="1">
    <citation type="journal article" date="2015" name="Genome Biol. Evol.">
        <title>Phylogenomic analyses indicate that early fungi evolved digesting cell walls of algal ancestors of land plants.</title>
        <authorList>
            <person name="Chang Y."/>
            <person name="Wang S."/>
            <person name="Sekimoto S."/>
            <person name="Aerts A.L."/>
            <person name="Choi C."/>
            <person name="Clum A."/>
            <person name="LaButti K.M."/>
            <person name="Lindquist E.A."/>
            <person name="Yee Ngan C."/>
            <person name="Ohm R.A."/>
            <person name="Salamov A.A."/>
            <person name="Grigoriev I.V."/>
            <person name="Spatafora J.W."/>
            <person name="Berbee M.L."/>
        </authorList>
    </citation>
    <scope>NUCLEOTIDE SEQUENCE [LARGE SCALE GENOMIC DNA]</scope>
    <source>
        <strain evidence="8 9">NRRL 28638</strain>
    </source>
</reference>
<keyword evidence="9" id="KW-1185">Reference proteome</keyword>
<keyword evidence="2 5" id="KW-0812">Transmembrane</keyword>
<dbReference type="OMA" id="SAREPPM"/>
<evidence type="ECO:0000256" key="2">
    <source>
        <dbReference type="ARBA" id="ARBA00022692"/>
    </source>
</evidence>